<organism evidence="3">
    <name type="scientific">Pseudomonas putida</name>
    <name type="common">Arthrobacter siderocapsulatus</name>
    <dbReference type="NCBI Taxonomy" id="303"/>
    <lineage>
        <taxon>Bacteria</taxon>
        <taxon>Pseudomonadati</taxon>
        <taxon>Pseudomonadota</taxon>
        <taxon>Gammaproteobacteria</taxon>
        <taxon>Pseudomonadales</taxon>
        <taxon>Pseudomonadaceae</taxon>
        <taxon>Pseudomonas</taxon>
    </lineage>
</organism>
<evidence type="ECO:0000313" key="3">
    <source>
        <dbReference type="EMBL" id="ANY88840.1"/>
    </source>
</evidence>
<proteinExistence type="predicted"/>
<evidence type="ECO:0000256" key="2">
    <source>
        <dbReference type="SAM" id="SignalP"/>
    </source>
</evidence>
<feature type="compositionally biased region" description="Pro residues" evidence="1">
    <location>
        <begin position="61"/>
        <end position="70"/>
    </location>
</feature>
<feature type="chain" id="PRO_5008536721" description="Lipoprotein" evidence="2">
    <location>
        <begin position="20"/>
        <end position="94"/>
    </location>
</feature>
<feature type="signal peptide" evidence="2">
    <location>
        <begin position="1"/>
        <end position="19"/>
    </location>
</feature>
<protein>
    <recommendedName>
        <fullName evidence="4">Lipoprotein</fullName>
    </recommendedName>
</protein>
<dbReference type="AlphaFoldDB" id="A0A1B2F9E5"/>
<sequence>MFPAILAALILAVAPLAEAAGQQPRITTSVPGAPGTPTPTPYPQITPSTPPKAGDSQPGAPLLPPMPLPGPRKDQPLPGLQPDTPKAPAKAQED</sequence>
<dbReference type="RefSeq" id="WP_070093277.1">
    <property type="nucleotide sequence ID" value="NZ_CP016634.1"/>
</dbReference>
<dbReference type="EMBL" id="CP016634">
    <property type="protein sequence ID" value="ANY88840.1"/>
    <property type="molecule type" value="Genomic_DNA"/>
</dbReference>
<name>A0A1B2F9E5_PSEPU</name>
<feature type="region of interest" description="Disordered" evidence="1">
    <location>
        <begin position="20"/>
        <end position="94"/>
    </location>
</feature>
<feature type="compositionally biased region" description="Pro residues" evidence="1">
    <location>
        <begin position="34"/>
        <end position="50"/>
    </location>
</feature>
<evidence type="ECO:0008006" key="4">
    <source>
        <dbReference type="Google" id="ProtNLM"/>
    </source>
</evidence>
<gene>
    <name evidence="3" type="ORF">IEC33019_3313</name>
</gene>
<evidence type="ECO:0000256" key="1">
    <source>
        <dbReference type="SAM" id="MobiDB-lite"/>
    </source>
</evidence>
<reference evidence="3" key="1">
    <citation type="submission" date="2016-07" db="EMBL/GenBank/DDBJ databases">
        <title>New class B carbapenemase carried by novel plasmid in Pseudomonas putida enviromental strain in eastern Amazonia.</title>
        <authorList>
            <person name="Souza C.O."/>
            <person name="Lima K.V."/>
            <person name="Brasiliense D.M."/>
            <person name="Perez-Chaparro P.J."/>
            <person name="Mamizuka E.M."/>
            <person name="Lima M.O."/>
            <person name="Lima L.N."/>
            <person name="McCulloch J.A."/>
        </authorList>
    </citation>
    <scope>NUCLEOTIDE SEQUENCE [LARGE SCALE GENOMIC DNA]</scope>
    <source>
        <strain evidence="3">IEC33019</strain>
    </source>
</reference>
<accession>A0A1B2F9E5</accession>
<keyword evidence="2" id="KW-0732">Signal</keyword>